<comment type="caution">
    <text evidence="2">The sequence shown here is derived from an EMBL/GenBank/DDBJ whole genome shotgun (WGS) entry which is preliminary data.</text>
</comment>
<dbReference type="InterPro" id="IPR029068">
    <property type="entry name" value="Glyas_Bleomycin-R_OHBP_Dase"/>
</dbReference>
<keyword evidence="3" id="KW-1185">Reference proteome</keyword>
<gene>
    <name evidence="2" type="ORF">CAP_5998</name>
</gene>
<proteinExistence type="predicted"/>
<feature type="domain" description="Glyoxalase/fosfomycin resistance/dioxygenase" evidence="1">
    <location>
        <begin position="11"/>
        <end position="131"/>
    </location>
</feature>
<sequence>MTVSVTNHLNFRGNARSALEFYQSVFGGDITIVTYKDAHSIQAPSEAEQVMWGQVAAENGFRVMAYDVPSRTPWEQGENAFFVSVRGDSSAEITALWEKLSAGATIAQPLAPSGWAPLYGMLKDRFGTTWVLDVATEYKAS</sequence>
<evidence type="ECO:0000313" key="2">
    <source>
        <dbReference type="EMBL" id="EYF08237.1"/>
    </source>
</evidence>
<evidence type="ECO:0000313" key="3">
    <source>
        <dbReference type="Proteomes" id="UP000019678"/>
    </source>
</evidence>
<dbReference type="EMBL" id="ASRX01000005">
    <property type="protein sequence ID" value="EYF08237.1"/>
    <property type="molecule type" value="Genomic_DNA"/>
</dbReference>
<dbReference type="AlphaFoldDB" id="A0A017TH26"/>
<dbReference type="Proteomes" id="UP000019678">
    <property type="component" value="Unassembled WGS sequence"/>
</dbReference>
<dbReference type="OrthoDB" id="9795306at2"/>
<name>A0A017TH26_9BACT</name>
<dbReference type="Pfam" id="PF00903">
    <property type="entry name" value="Glyoxalase"/>
    <property type="match status" value="1"/>
</dbReference>
<dbReference type="PANTHER" id="PTHR33990:SF1">
    <property type="entry name" value="PROTEIN YJDN"/>
    <property type="match status" value="1"/>
</dbReference>
<dbReference type="InterPro" id="IPR004360">
    <property type="entry name" value="Glyas_Fos-R_dOase_dom"/>
</dbReference>
<dbReference type="CDD" id="cd06588">
    <property type="entry name" value="PhnB_like"/>
    <property type="match status" value="1"/>
</dbReference>
<dbReference type="PANTHER" id="PTHR33990">
    <property type="entry name" value="PROTEIN YJDN-RELATED"/>
    <property type="match status" value="1"/>
</dbReference>
<dbReference type="STRING" id="1192034.CAP_5998"/>
<dbReference type="RefSeq" id="WP_044236193.1">
    <property type="nucleotide sequence ID" value="NZ_ASRX01000005.1"/>
</dbReference>
<dbReference type="Gene3D" id="3.10.180.10">
    <property type="entry name" value="2,3-Dihydroxybiphenyl 1,2-Dioxygenase, domain 1"/>
    <property type="match status" value="1"/>
</dbReference>
<reference evidence="2 3" key="1">
    <citation type="submission" date="2013-05" db="EMBL/GenBank/DDBJ databases">
        <title>Genome assembly of Chondromyces apiculatus DSM 436.</title>
        <authorList>
            <person name="Sharma G."/>
            <person name="Khatri I."/>
            <person name="Kaur C."/>
            <person name="Mayilraj S."/>
            <person name="Subramanian S."/>
        </authorList>
    </citation>
    <scope>NUCLEOTIDE SEQUENCE [LARGE SCALE GENOMIC DNA]</scope>
    <source>
        <strain evidence="2 3">DSM 436</strain>
    </source>
</reference>
<protein>
    <recommendedName>
        <fullName evidence="1">Glyoxalase/fosfomycin resistance/dioxygenase domain-containing protein</fullName>
    </recommendedName>
</protein>
<dbReference type="eggNOG" id="COG2764">
    <property type="taxonomic scope" value="Bacteria"/>
</dbReference>
<evidence type="ECO:0000259" key="1">
    <source>
        <dbReference type="Pfam" id="PF00903"/>
    </source>
</evidence>
<dbReference type="InterPro" id="IPR028973">
    <property type="entry name" value="PhnB-like"/>
</dbReference>
<dbReference type="SUPFAM" id="SSF54593">
    <property type="entry name" value="Glyoxalase/Bleomycin resistance protein/Dihydroxybiphenyl dioxygenase"/>
    <property type="match status" value="1"/>
</dbReference>
<organism evidence="2 3">
    <name type="scientific">Chondromyces apiculatus DSM 436</name>
    <dbReference type="NCBI Taxonomy" id="1192034"/>
    <lineage>
        <taxon>Bacteria</taxon>
        <taxon>Pseudomonadati</taxon>
        <taxon>Myxococcota</taxon>
        <taxon>Polyangia</taxon>
        <taxon>Polyangiales</taxon>
        <taxon>Polyangiaceae</taxon>
        <taxon>Chondromyces</taxon>
    </lineage>
</organism>
<accession>A0A017TH26</accession>